<feature type="domain" description="Ubiquinol-cytochrome c chaperone" evidence="2">
    <location>
        <begin position="48"/>
        <end position="180"/>
    </location>
</feature>
<protein>
    <submittedName>
        <fullName evidence="3">Ubiquinol-cytochrome c reductase complex chaperone CBP3</fullName>
    </submittedName>
</protein>
<dbReference type="AlphaFoldDB" id="A0A177B8T1"/>
<evidence type="ECO:0000256" key="1">
    <source>
        <dbReference type="ARBA" id="ARBA00006407"/>
    </source>
</evidence>
<comment type="similarity">
    <text evidence="1">Belongs to the CBP3 family.</text>
</comment>
<dbReference type="GO" id="GO:0005739">
    <property type="term" value="C:mitochondrion"/>
    <property type="evidence" value="ECO:0007669"/>
    <property type="project" value="TreeGrafter"/>
</dbReference>
<dbReference type="Proteomes" id="UP000078046">
    <property type="component" value="Unassembled WGS sequence"/>
</dbReference>
<evidence type="ECO:0000313" key="4">
    <source>
        <dbReference type="Proteomes" id="UP000078046"/>
    </source>
</evidence>
<dbReference type="PANTHER" id="PTHR12184:SF1">
    <property type="entry name" value="UBIQUINOL-CYTOCHROME-C REDUCTASE COMPLEX ASSEMBLY FACTOR 1"/>
    <property type="match status" value="1"/>
</dbReference>
<evidence type="ECO:0000259" key="2">
    <source>
        <dbReference type="Pfam" id="PF03981"/>
    </source>
</evidence>
<proteinExistence type="inferred from homology"/>
<keyword evidence="4" id="KW-1185">Reference proteome</keyword>
<dbReference type="InterPro" id="IPR007129">
    <property type="entry name" value="Ubiqinol_cyt_c_chaperone_CPB3"/>
</dbReference>
<gene>
    <name evidence="3" type="ORF">A3Q56_01554</name>
</gene>
<accession>A0A177B8T1</accession>
<evidence type="ECO:0000313" key="3">
    <source>
        <dbReference type="EMBL" id="OAF70698.1"/>
    </source>
</evidence>
<reference evidence="3 4" key="1">
    <citation type="submission" date="2016-04" db="EMBL/GenBank/DDBJ databases">
        <title>The genome of Intoshia linei affirms orthonectids as highly simplified spiralians.</title>
        <authorList>
            <person name="Mikhailov K.V."/>
            <person name="Slusarev G.S."/>
            <person name="Nikitin M.A."/>
            <person name="Logacheva M.D."/>
            <person name="Penin A."/>
            <person name="Aleoshin V."/>
            <person name="Panchin Y.V."/>
        </authorList>
    </citation>
    <scope>NUCLEOTIDE SEQUENCE [LARGE SCALE GENOMIC DNA]</scope>
    <source>
        <strain evidence="3">Intl2013</strain>
        <tissue evidence="3">Whole animal</tissue>
    </source>
</reference>
<name>A0A177B8T1_9BILA</name>
<organism evidence="3 4">
    <name type="scientific">Intoshia linei</name>
    <dbReference type="NCBI Taxonomy" id="1819745"/>
    <lineage>
        <taxon>Eukaryota</taxon>
        <taxon>Metazoa</taxon>
        <taxon>Spiralia</taxon>
        <taxon>Lophotrochozoa</taxon>
        <taxon>Mesozoa</taxon>
        <taxon>Orthonectida</taxon>
        <taxon>Rhopaluridae</taxon>
        <taxon>Intoshia</taxon>
    </lineage>
</organism>
<dbReference type="EMBL" id="LWCA01000120">
    <property type="protein sequence ID" value="OAF70698.1"/>
    <property type="molecule type" value="Genomic_DNA"/>
</dbReference>
<dbReference type="Pfam" id="PF03981">
    <property type="entry name" value="Ubiq_cyt_C_chap"/>
    <property type="match status" value="1"/>
</dbReference>
<dbReference type="OrthoDB" id="4007at2759"/>
<dbReference type="PANTHER" id="PTHR12184">
    <property type="entry name" value="UBIQUINOL-CYTOCHROME C REDUCTASE COMPLEX ASSEMBLY FACTOR 1 FAMILY MEMBER"/>
    <property type="match status" value="1"/>
</dbReference>
<dbReference type="GO" id="GO:0034551">
    <property type="term" value="P:mitochondrial respiratory chain complex III assembly"/>
    <property type="evidence" value="ECO:0007669"/>
    <property type="project" value="TreeGrafter"/>
</dbReference>
<comment type="caution">
    <text evidence="3">The sequence shown here is derived from an EMBL/GenBank/DDBJ whole genome shotgun (WGS) entry which is preliminary data.</text>
</comment>
<sequence>MIFSIMHYLTKKPILYKFNKKKMVRASYNLYMCTAELNNFLKFMSQNEIEDSFYGWFKCLCLHTWFVESRLKREGKEGQFLNTFFTSLPVEDAAARSKFINDGRHLLSSDEKQLTCTKFAIHKLLDENINKSDCHLANAIWLCLYNPDSTKTRNLEKIVEFVRRQKLHIDQIDTKTLLKSGYIDYLNFENFQIEKKKTLKLWNEINYRIYNCRFKVL</sequence>
<dbReference type="InterPro" id="IPR021150">
    <property type="entry name" value="Ubiq_cyt_c_chap"/>
</dbReference>